<gene>
    <name evidence="1" type="ORF">SAMN05192560_1852</name>
</gene>
<dbReference type="AlphaFoldDB" id="A0A239AFQ1"/>
<dbReference type="EMBL" id="FZOA01000007">
    <property type="protein sequence ID" value="SNR93763.1"/>
    <property type="molecule type" value="Genomic_DNA"/>
</dbReference>
<dbReference type="Gene3D" id="1.10.8.650">
    <property type="entry name" value="Uncharacterised protein PF13642 yp_926445, C-terminal domain"/>
    <property type="match status" value="1"/>
</dbReference>
<dbReference type="Gene3D" id="2.40.10.320">
    <property type="entry name" value="Uncharacterised protein PF13642 yp_926445, N-terminal domain"/>
    <property type="match status" value="1"/>
</dbReference>
<reference evidence="2" key="1">
    <citation type="submission" date="2017-06" db="EMBL/GenBank/DDBJ databases">
        <authorList>
            <person name="Varghese N."/>
            <person name="Submissions S."/>
        </authorList>
    </citation>
    <scope>NUCLEOTIDE SEQUENCE [LARGE SCALE GENOMIC DNA]</scope>
    <source>
        <strain evidence="2">Ca-68</strain>
    </source>
</reference>
<dbReference type="OrthoDB" id="8537678at2"/>
<name>A0A239AFQ1_9PROT</name>
<organism evidence="1 2">
    <name type="scientific">Methylobacillus rhizosphaerae</name>
    <dbReference type="NCBI Taxonomy" id="551994"/>
    <lineage>
        <taxon>Bacteria</taxon>
        <taxon>Pseudomonadati</taxon>
        <taxon>Pseudomonadota</taxon>
        <taxon>Betaproteobacteria</taxon>
        <taxon>Nitrosomonadales</taxon>
        <taxon>Methylophilaceae</taxon>
        <taxon>Methylobacillus</taxon>
    </lineage>
</organism>
<dbReference type="InterPro" id="IPR025284">
    <property type="entry name" value="DUF4144"/>
</dbReference>
<evidence type="ECO:0000313" key="1">
    <source>
        <dbReference type="EMBL" id="SNR93763.1"/>
    </source>
</evidence>
<dbReference type="RefSeq" id="WP_089375932.1">
    <property type="nucleotide sequence ID" value="NZ_FZOA01000007.1"/>
</dbReference>
<proteinExistence type="predicted"/>
<protein>
    <submittedName>
        <fullName evidence="1">Uncharacterized protein</fullName>
    </submittedName>
</protein>
<accession>A0A239AFQ1</accession>
<keyword evidence="2" id="KW-1185">Reference proteome</keyword>
<evidence type="ECO:0000313" key="2">
    <source>
        <dbReference type="Proteomes" id="UP000198305"/>
    </source>
</evidence>
<dbReference type="Proteomes" id="UP000198305">
    <property type="component" value="Unassembled WGS sequence"/>
</dbReference>
<sequence>MSAPTPLSWPALIHHLGDAELEYIADDSAWQTWGASPGAARLIDSHGIAYAITPDRRLNLLNHMTLEEILILIRAHAAQEGICCTSKIGAISIPAAINLLSSLSVEPGCNQAI</sequence>
<dbReference type="Pfam" id="PF13642">
    <property type="entry name" value="DUF4144"/>
    <property type="match status" value="1"/>
</dbReference>